<proteinExistence type="predicted"/>
<dbReference type="AlphaFoldDB" id="A0AAN7VM54"/>
<reference evidence="2" key="1">
    <citation type="submission" date="2023-08" db="EMBL/GenBank/DDBJ databases">
        <title>Black Yeasts Isolated from many extreme environments.</title>
        <authorList>
            <person name="Coleine C."/>
            <person name="Stajich J.E."/>
            <person name="Selbmann L."/>
        </authorList>
    </citation>
    <scope>NUCLEOTIDE SEQUENCE</scope>
    <source>
        <strain evidence="2">CCFEE 5810</strain>
    </source>
</reference>
<comment type="caution">
    <text evidence="2">The sequence shown here is derived from an EMBL/GenBank/DDBJ whole genome shotgun (WGS) entry which is preliminary data.</text>
</comment>
<feature type="region of interest" description="Disordered" evidence="1">
    <location>
        <begin position="1"/>
        <end position="108"/>
    </location>
</feature>
<feature type="compositionally biased region" description="Basic and acidic residues" evidence="1">
    <location>
        <begin position="75"/>
        <end position="86"/>
    </location>
</feature>
<name>A0AAN7VM54_9PEZI</name>
<evidence type="ECO:0000313" key="2">
    <source>
        <dbReference type="EMBL" id="KAK5690553.1"/>
    </source>
</evidence>
<evidence type="ECO:0000256" key="1">
    <source>
        <dbReference type="SAM" id="MobiDB-lite"/>
    </source>
</evidence>
<gene>
    <name evidence="2" type="ORF">LTR97_012106</name>
</gene>
<feature type="compositionally biased region" description="Basic and acidic residues" evidence="1">
    <location>
        <begin position="19"/>
        <end position="31"/>
    </location>
</feature>
<protein>
    <submittedName>
        <fullName evidence="2">Uncharacterized protein</fullName>
    </submittedName>
</protein>
<evidence type="ECO:0000313" key="3">
    <source>
        <dbReference type="Proteomes" id="UP001310594"/>
    </source>
</evidence>
<dbReference type="EMBL" id="JAVRQU010000024">
    <property type="protein sequence ID" value="KAK5690553.1"/>
    <property type="molecule type" value="Genomic_DNA"/>
</dbReference>
<accession>A0AAN7VM54</accession>
<organism evidence="2 3">
    <name type="scientific">Elasticomyces elasticus</name>
    <dbReference type="NCBI Taxonomy" id="574655"/>
    <lineage>
        <taxon>Eukaryota</taxon>
        <taxon>Fungi</taxon>
        <taxon>Dikarya</taxon>
        <taxon>Ascomycota</taxon>
        <taxon>Pezizomycotina</taxon>
        <taxon>Dothideomycetes</taxon>
        <taxon>Dothideomycetidae</taxon>
        <taxon>Mycosphaerellales</taxon>
        <taxon>Teratosphaeriaceae</taxon>
        <taxon>Elasticomyces</taxon>
    </lineage>
</organism>
<sequence length="108" mass="11405">MLHANDTIDASSPPKKSSRLGDKFAQDKSADLDDQEMSIGGLKEEDVASQDGVSEAALAGEPSGMEMDSEDVEEGAIKAEEAEAGMRSETYVPLHNRAGMPTSPIARP</sequence>
<dbReference type="Proteomes" id="UP001310594">
    <property type="component" value="Unassembled WGS sequence"/>
</dbReference>